<dbReference type="InterPro" id="IPR018728">
    <property type="entry name" value="DUF2268"/>
</dbReference>
<dbReference type="EMBL" id="SZQA01000036">
    <property type="protein sequence ID" value="TKK84282.1"/>
    <property type="molecule type" value="Genomic_DNA"/>
</dbReference>
<comment type="caution">
    <text evidence="2">The sequence shown here is derived from an EMBL/GenBank/DDBJ whole genome shotgun (WGS) entry which is preliminary data.</text>
</comment>
<feature type="domain" description="DUF2268" evidence="1">
    <location>
        <begin position="102"/>
        <end position="282"/>
    </location>
</feature>
<dbReference type="Proteomes" id="UP000308705">
    <property type="component" value="Unassembled WGS sequence"/>
</dbReference>
<protein>
    <submittedName>
        <fullName evidence="2">Peptidase</fullName>
    </submittedName>
</protein>
<sequence>MKLNVIDTVTRMREIFATPLPGRAAKLGELLEPMAAAMPWLTTGALADFHHQGSGFRTDRDDDRYLPALDRLDGVLGRIETALLRAWDHQAAAVPDIRVADTVNVLLVLGNPDDAHLTETSHGYFGMGGIPGWIHLTVWPTEESLAGIADCAVHEFSHNVRYANVRWDPPTVQLGEQIVSEGLADAFVAELGGTPGYWADSLAEGEFEAAYRKIVDNLSLTGMQNFSAYVHGDAAAARFGGTPVGLPAMAGYPVGRRIVEAHLAATGLTAAQSTALPSAEIIANAGL</sequence>
<name>A0A4U3M7M7_9ACTN</name>
<dbReference type="RefSeq" id="WP_137250542.1">
    <property type="nucleotide sequence ID" value="NZ_SZQA01000036.1"/>
</dbReference>
<dbReference type="OrthoDB" id="3172031at2"/>
<dbReference type="Pfam" id="PF10026">
    <property type="entry name" value="DUF2268"/>
    <property type="match status" value="1"/>
</dbReference>
<organism evidence="2 3">
    <name type="scientific">Herbidospora galbida</name>
    <dbReference type="NCBI Taxonomy" id="2575442"/>
    <lineage>
        <taxon>Bacteria</taxon>
        <taxon>Bacillati</taxon>
        <taxon>Actinomycetota</taxon>
        <taxon>Actinomycetes</taxon>
        <taxon>Streptosporangiales</taxon>
        <taxon>Streptosporangiaceae</taxon>
        <taxon>Herbidospora</taxon>
    </lineage>
</organism>
<reference evidence="2 3" key="1">
    <citation type="submission" date="2019-04" db="EMBL/GenBank/DDBJ databases">
        <title>Herbidospora sp. NEAU-GS14.nov., a novel actinomycete isolated from soil.</title>
        <authorList>
            <person name="Han L."/>
        </authorList>
    </citation>
    <scope>NUCLEOTIDE SEQUENCE [LARGE SCALE GENOMIC DNA]</scope>
    <source>
        <strain evidence="2 3">NEAU-GS14</strain>
    </source>
</reference>
<evidence type="ECO:0000313" key="3">
    <source>
        <dbReference type="Proteomes" id="UP000308705"/>
    </source>
</evidence>
<evidence type="ECO:0000313" key="2">
    <source>
        <dbReference type="EMBL" id="TKK84282.1"/>
    </source>
</evidence>
<gene>
    <name evidence="2" type="ORF">FDA94_30665</name>
</gene>
<proteinExistence type="predicted"/>
<accession>A0A4U3M7M7</accession>
<dbReference type="AlphaFoldDB" id="A0A4U3M7M7"/>
<keyword evidence="3" id="KW-1185">Reference proteome</keyword>
<evidence type="ECO:0000259" key="1">
    <source>
        <dbReference type="Pfam" id="PF10026"/>
    </source>
</evidence>